<dbReference type="OrthoDB" id="267305at2759"/>
<feature type="compositionally biased region" description="Low complexity" evidence="1">
    <location>
        <begin position="559"/>
        <end position="580"/>
    </location>
</feature>
<feature type="compositionally biased region" description="Polar residues" evidence="1">
    <location>
        <begin position="503"/>
        <end position="517"/>
    </location>
</feature>
<evidence type="ECO:0000256" key="1">
    <source>
        <dbReference type="SAM" id="MobiDB-lite"/>
    </source>
</evidence>
<dbReference type="OMA" id="PRQFWDI"/>
<feature type="compositionally biased region" description="Basic and acidic residues" evidence="1">
    <location>
        <begin position="401"/>
        <end position="422"/>
    </location>
</feature>
<proteinExistence type="predicted"/>
<organism evidence="2 3">
    <name type="scientific">Leishmania mexicana (strain MHOM/GT/2001/U1103)</name>
    <dbReference type="NCBI Taxonomy" id="929439"/>
    <lineage>
        <taxon>Eukaryota</taxon>
        <taxon>Discoba</taxon>
        <taxon>Euglenozoa</taxon>
        <taxon>Kinetoplastea</taxon>
        <taxon>Metakinetoplastina</taxon>
        <taxon>Trypanosomatida</taxon>
        <taxon>Trypanosomatidae</taxon>
        <taxon>Leishmaniinae</taxon>
        <taxon>Leishmania</taxon>
    </lineage>
</organism>
<dbReference type="RefSeq" id="XP_003876538.1">
    <property type="nucleotide sequence ID" value="XM_003876489.1"/>
</dbReference>
<dbReference type="PhylomeDB" id="E9AYL6"/>
<keyword evidence="3" id="KW-1185">Reference proteome</keyword>
<protein>
    <submittedName>
        <fullName evidence="2">Uncharacterized protein</fullName>
    </submittedName>
</protein>
<feature type="region of interest" description="Disordered" evidence="1">
    <location>
        <begin position="684"/>
        <end position="714"/>
    </location>
</feature>
<feature type="compositionally biased region" description="Polar residues" evidence="1">
    <location>
        <begin position="231"/>
        <end position="240"/>
    </location>
</feature>
<feature type="region of interest" description="Disordered" evidence="1">
    <location>
        <begin position="218"/>
        <end position="367"/>
    </location>
</feature>
<reference evidence="2 3" key="1">
    <citation type="journal article" date="2011" name="Genome Res.">
        <title>Chromosome and gene copy number variation allow major structural change between species and strains of Leishmania.</title>
        <authorList>
            <person name="Rogers M.B."/>
            <person name="Hilley J.D."/>
            <person name="Dickens N.J."/>
            <person name="Wilkes J."/>
            <person name="Bates P.A."/>
            <person name="Depledge D.P."/>
            <person name="Harris D."/>
            <person name="Her Y."/>
            <person name="Herzyk P."/>
            <person name="Imamura H."/>
            <person name="Otto T.D."/>
            <person name="Sanders M."/>
            <person name="Seeger K."/>
            <person name="Dujardin J.C."/>
            <person name="Berriman M."/>
            <person name="Smith D.F."/>
            <person name="Hertz-Fowler C."/>
            <person name="Mottram J.C."/>
        </authorList>
    </citation>
    <scope>NUCLEOTIDE SEQUENCE [LARGE SCALE GENOMIC DNA]</scope>
    <source>
        <strain evidence="2 3">MHOM/GT/2001/U1103</strain>
    </source>
</reference>
<feature type="compositionally biased region" description="Basic and acidic residues" evidence="1">
    <location>
        <begin position="288"/>
        <end position="304"/>
    </location>
</feature>
<dbReference type="EMBL" id="FR799579">
    <property type="protein sequence ID" value="CBZ28058.1"/>
    <property type="molecule type" value="Genomic_DNA"/>
</dbReference>
<dbReference type="VEuPathDB" id="TriTrypDB:LmxM.26.2350"/>
<gene>
    <name evidence="2" type="ORF">LMXM_26_2350</name>
</gene>
<feature type="compositionally biased region" description="Basic and acidic residues" evidence="1">
    <location>
        <begin position="322"/>
        <end position="333"/>
    </location>
</feature>
<dbReference type="AlphaFoldDB" id="E9AYL6"/>
<dbReference type="GeneID" id="13449475"/>
<sequence length="860" mass="90639">MSHPKENGNDVPASVEVPFSTSLFSRSANNFPAYHVKVVAETPSPVPSALGNRTAAHQHGAVADEAHMRSASTTPPQLSMDALPALRATETRLRQAQEAERSVLFRLRLLTEALVGVVPLSNALGVAGVAATAAHGSGDAEDVSALPGKGTFRASLPAVIACPLATETDEAMRMPAEARVVMQCVAMPPAGLSAAAREQYVALHRALARHFCEPEDGGVGGTGDTAANAARTPSTATPENHQAIGQYEATPPVLGSWTTEVADTSSTSTPSTHGVAEDGAGASSNPDASHRSAVEAQRRTRFFSDLRYCPPSPPQRSVSPRMQHDSTTSRDPETLTAAVNMGNRSASRGRRAPHSPPSSHGHGLTDRFVDTKRGEGAVALTLTLQKLLPAYVEDSCAESAAKGERDEVREEAEGGHRREEAKEATLALYTPAVSPSFATVLTCGPSPCLMKAEPCSPLSPCIPPLSAHRTSAVTAWESSDRPAPDGQLFHDTPSPPTLRLSPRQLSQPLSATPTSTCGDADEEGMYFPRPPPAKTHRRVEVDAELSSRLPAMGNGGSASTGADGASIFSTMSSPTASAPSLRRRLAFGGDHDGSDAESARAPHSEKRGRVAASSSMHMVDRGCKEVPQTVSAARVMPPSPTPTRVVTATDILATITALPPPSSSSSLLSKRATLRCAHRGCKDTGATRKVNASPAEGQSTHRGAHRRIRGKDDERGRIGVNDEVLAAVPLAGLPSLGVGVSLSAAAGLGRSMCEEAANDRHRRWATARHTESDGHHRTIFEEEHVPCGYVRTREQRIEDVVQTEQVLDAVRAACGPLPPTSSQTPSRCLRVDTECDGVLVSPSPPLSQNTPRQFWDISFP</sequence>
<evidence type="ECO:0000313" key="2">
    <source>
        <dbReference type="EMBL" id="CBZ28058.1"/>
    </source>
</evidence>
<dbReference type="KEGG" id="lmi:LMXM_26_2350"/>
<evidence type="ECO:0000313" key="3">
    <source>
        <dbReference type="Proteomes" id="UP000007259"/>
    </source>
</evidence>
<feature type="compositionally biased region" description="Polar residues" evidence="1">
    <location>
        <begin position="256"/>
        <end position="272"/>
    </location>
</feature>
<name>E9AYL6_LEIMU</name>
<accession>E9AYL6</accession>
<feature type="compositionally biased region" description="Basic and acidic residues" evidence="1">
    <location>
        <begin position="589"/>
        <end position="608"/>
    </location>
</feature>
<feature type="region of interest" description="Disordered" evidence="1">
    <location>
        <begin position="477"/>
        <end position="621"/>
    </location>
</feature>
<dbReference type="Proteomes" id="UP000007259">
    <property type="component" value="Chromosome 26"/>
</dbReference>
<feature type="region of interest" description="Disordered" evidence="1">
    <location>
        <begin position="397"/>
        <end position="422"/>
    </location>
</feature>